<dbReference type="AntiFam" id="ANF00007">
    <property type="entry name" value="Shadow ORF (opposite clpB)"/>
</dbReference>
<protein>
    <submittedName>
        <fullName evidence="1">Unannotated protein</fullName>
    </submittedName>
</protein>
<gene>
    <name evidence="1" type="ORF">UFOPK3472_01950</name>
</gene>
<accession>A0A6J7F8J1</accession>
<sequence length="298" mass="32013">MQLVDERDDLTGGVLDVVEHGLEPLLELTAELRTRDHRSEIERDDGLTAQALRNVTGDDALGESFDDGRLADAGFTDEHRVVLGAPGQHLDDTPDFGVSADDGIELAFSGERRQVGAVLLQRLVGVLRIRAGDAGTAADRLERVAQLVGSGTMAGEELGDVVVSGRETHHEVFGGDELVVQFGGQVLRCGDRGEGFTAELRSGGRTGCRGQAVDEVLRFSTHRCGVDADGLQQWCGDAVGLIEQRHQQMCRTDIRVTGRGCGLQGSGKCCLRLRGGSETVHRSPSFQCGVRACRWVQP</sequence>
<dbReference type="AlphaFoldDB" id="A0A6J7F8J1"/>
<proteinExistence type="predicted"/>
<name>A0A6J7F8J1_9ZZZZ</name>
<dbReference type="EMBL" id="CAFBLX010000126">
    <property type="protein sequence ID" value="CAB4891906.1"/>
    <property type="molecule type" value="Genomic_DNA"/>
</dbReference>
<organism evidence="1">
    <name type="scientific">freshwater metagenome</name>
    <dbReference type="NCBI Taxonomy" id="449393"/>
    <lineage>
        <taxon>unclassified sequences</taxon>
        <taxon>metagenomes</taxon>
        <taxon>ecological metagenomes</taxon>
    </lineage>
</organism>
<reference evidence="1" key="1">
    <citation type="submission" date="2020-05" db="EMBL/GenBank/DDBJ databases">
        <authorList>
            <person name="Chiriac C."/>
            <person name="Salcher M."/>
            <person name="Ghai R."/>
            <person name="Kavagutti S V."/>
        </authorList>
    </citation>
    <scope>NUCLEOTIDE SEQUENCE</scope>
</reference>
<evidence type="ECO:0000313" key="1">
    <source>
        <dbReference type="EMBL" id="CAB4891906.1"/>
    </source>
</evidence>